<reference evidence="1" key="1">
    <citation type="submission" date="2021-06" db="EMBL/GenBank/DDBJ databases">
        <authorList>
            <person name="Kallberg Y."/>
            <person name="Tangrot J."/>
            <person name="Rosling A."/>
        </authorList>
    </citation>
    <scope>NUCLEOTIDE SEQUENCE</scope>
    <source>
        <strain evidence="1">28 12/20/2015</strain>
    </source>
</reference>
<name>A0ACA9MJQ4_9GLOM</name>
<evidence type="ECO:0000313" key="1">
    <source>
        <dbReference type="EMBL" id="CAG8587966.1"/>
    </source>
</evidence>
<proteinExistence type="predicted"/>
<keyword evidence="2" id="KW-1185">Reference proteome</keyword>
<dbReference type="EMBL" id="CAJVPW010007973">
    <property type="protein sequence ID" value="CAG8587966.1"/>
    <property type="molecule type" value="Genomic_DNA"/>
</dbReference>
<gene>
    <name evidence="1" type="ORF">SPELUC_LOCUS6635</name>
</gene>
<feature type="non-terminal residue" evidence="1">
    <location>
        <position position="400"/>
    </location>
</feature>
<protein>
    <submittedName>
        <fullName evidence="1">14114_t:CDS:1</fullName>
    </submittedName>
</protein>
<evidence type="ECO:0000313" key="2">
    <source>
        <dbReference type="Proteomes" id="UP000789366"/>
    </source>
</evidence>
<dbReference type="Proteomes" id="UP000789366">
    <property type="component" value="Unassembled WGS sequence"/>
</dbReference>
<sequence>MSDNDQRLGRNNEEYVPYHSSLLNDNRQDVDVEDENTRLLNRHARAFDTLEDTRDYRSLMNLGKSTVRQTIVNAVNILMGIAILALPLAFKYSGWIIGISIFSFCLISTNYTAQILKKCLDTDPECLTYADLAYLAYGQKGRIFVGFLFLMDLYNAAVALMILVGDSLKILFPQVDLTHLKLIVFLVITPITWLPIHYLSYASVLGIFTASSLALVLLIDGLTKYVAPGSLWQPMDTYLLPPNWMVVPLSFGLINSAFSGHAVFPSLYRDMAKPHDYKKTVNSSYLVAGVVYFTVTVCGYLMFGSKTMQEITQNIMSTSGYSIVLNSIVVWLIVINPLSKYPLTLIPINLSIEVTFFRIHMGVLSRSKIVKLLFIIISRSLVSFVIIGTAIIFPGFDRAM</sequence>
<organism evidence="1 2">
    <name type="scientific">Cetraspora pellucida</name>
    <dbReference type="NCBI Taxonomy" id="1433469"/>
    <lineage>
        <taxon>Eukaryota</taxon>
        <taxon>Fungi</taxon>
        <taxon>Fungi incertae sedis</taxon>
        <taxon>Mucoromycota</taxon>
        <taxon>Glomeromycotina</taxon>
        <taxon>Glomeromycetes</taxon>
        <taxon>Diversisporales</taxon>
        <taxon>Gigasporaceae</taxon>
        <taxon>Cetraspora</taxon>
    </lineage>
</organism>
<accession>A0ACA9MJQ4</accession>
<comment type="caution">
    <text evidence="1">The sequence shown here is derived from an EMBL/GenBank/DDBJ whole genome shotgun (WGS) entry which is preliminary data.</text>
</comment>